<organism evidence="2 3">
    <name type="scientific">Piloderma croceum (strain F 1598)</name>
    <dbReference type="NCBI Taxonomy" id="765440"/>
    <lineage>
        <taxon>Eukaryota</taxon>
        <taxon>Fungi</taxon>
        <taxon>Dikarya</taxon>
        <taxon>Basidiomycota</taxon>
        <taxon>Agaricomycotina</taxon>
        <taxon>Agaricomycetes</taxon>
        <taxon>Agaricomycetidae</taxon>
        <taxon>Atheliales</taxon>
        <taxon>Atheliaceae</taxon>
        <taxon>Piloderma</taxon>
    </lineage>
</organism>
<feature type="transmembrane region" description="Helical" evidence="1">
    <location>
        <begin position="71"/>
        <end position="93"/>
    </location>
</feature>
<accession>A0A0C3FFD4</accession>
<evidence type="ECO:0000313" key="2">
    <source>
        <dbReference type="EMBL" id="KIM78696.1"/>
    </source>
</evidence>
<keyword evidence="1" id="KW-1133">Transmembrane helix</keyword>
<dbReference type="AlphaFoldDB" id="A0A0C3FFD4"/>
<sequence length="118" mass="13212">MRGSEPDILRVALRPRNVERVLTNISIPASYQPSHHISHLPPSSERATTALAVADENVTKDADFKNCKTNFWVLSFVLEVLFLFLPFPLGLWYSMVDIGNCLSPIYTASLNFLFLGMG</sequence>
<name>A0A0C3FFD4_PILCF</name>
<dbReference type="InParanoid" id="A0A0C3FFD4"/>
<proteinExistence type="predicted"/>
<dbReference type="HOGENOM" id="CLU_2074042_0_0_1"/>
<reference evidence="2 3" key="1">
    <citation type="submission" date="2014-04" db="EMBL/GenBank/DDBJ databases">
        <authorList>
            <consortium name="DOE Joint Genome Institute"/>
            <person name="Kuo A."/>
            <person name="Tarkka M."/>
            <person name="Buscot F."/>
            <person name="Kohler A."/>
            <person name="Nagy L.G."/>
            <person name="Floudas D."/>
            <person name="Copeland A."/>
            <person name="Barry K.W."/>
            <person name="Cichocki N."/>
            <person name="Veneault-Fourrey C."/>
            <person name="LaButti K."/>
            <person name="Lindquist E.A."/>
            <person name="Lipzen A."/>
            <person name="Lundell T."/>
            <person name="Morin E."/>
            <person name="Murat C."/>
            <person name="Sun H."/>
            <person name="Tunlid A."/>
            <person name="Henrissat B."/>
            <person name="Grigoriev I.V."/>
            <person name="Hibbett D.S."/>
            <person name="Martin F."/>
            <person name="Nordberg H.P."/>
            <person name="Cantor M.N."/>
            <person name="Hua S.X."/>
        </authorList>
    </citation>
    <scope>NUCLEOTIDE SEQUENCE [LARGE SCALE GENOMIC DNA]</scope>
    <source>
        <strain evidence="2 3">F 1598</strain>
    </source>
</reference>
<keyword evidence="3" id="KW-1185">Reference proteome</keyword>
<protein>
    <submittedName>
        <fullName evidence="2">Uncharacterized protein</fullName>
    </submittedName>
</protein>
<evidence type="ECO:0000256" key="1">
    <source>
        <dbReference type="SAM" id="Phobius"/>
    </source>
</evidence>
<dbReference type="EMBL" id="KN833014">
    <property type="protein sequence ID" value="KIM78696.1"/>
    <property type="molecule type" value="Genomic_DNA"/>
</dbReference>
<keyword evidence="1" id="KW-0472">Membrane</keyword>
<keyword evidence="1" id="KW-0812">Transmembrane</keyword>
<gene>
    <name evidence="2" type="ORF">PILCRDRAFT_824133</name>
</gene>
<reference evidence="3" key="2">
    <citation type="submission" date="2015-01" db="EMBL/GenBank/DDBJ databases">
        <title>Evolutionary Origins and Diversification of the Mycorrhizal Mutualists.</title>
        <authorList>
            <consortium name="DOE Joint Genome Institute"/>
            <consortium name="Mycorrhizal Genomics Consortium"/>
            <person name="Kohler A."/>
            <person name="Kuo A."/>
            <person name="Nagy L.G."/>
            <person name="Floudas D."/>
            <person name="Copeland A."/>
            <person name="Barry K.W."/>
            <person name="Cichocki N."/>
            <person name="Veneault-Fourrey C."/>
            <person name="LaButti K."/>
            <person name="Lindquist E.A."/>
            <person name="Lipzen A."/>
            <person name="Lundell T."/>
            <person name="Morin E."/>
            <person name="Murat C."/>
            <person name="Riley R."/>
            <person name="Ohm R."/>
            <person name="Sun H."/>
            <person name="Tunlid A."/>
            <person name="Henrissat B."/>
            <person name="Grigoriev I.V."/>
            <person name="Hibbett D.S."/>
            <person name="Martin F."/>
        </authorList>
    </citation>
    <scope>NUCLEOTIDE SEQUENCE [LARGE SCALE GENOMIC DNA]</scope>
    <source>
        <strain evidence="3">F 1598</strain>
    </source>
</reference>
<evidence type="ECO:0000313" key="3">
    <source>
        <dbReference type="Proteomes" id="UP000054166"/>
    </source>
</evidence>
<dbReference type="Proteomes" id="UP000054166">
    <property type="component" value="Unassembled WGS sequence"/>
</dbReference>